<reference evidence="2 4" key="1">
    <citation type="submission" date="2013-02" db="EMBL/GenBank/DDBJ databases">
        <title>The Genome Sequence of Acinetobacter sp. NIPH 809.</title>
        <authorList>
            <consortium name="The Broad Institute Genome Sequencing Platform"/>
            <consortium name="The Broad Institute Genome Sequencing Center for Infectious Disease"/>
            <person name="Cerqueira G."/>
            <person name="Feldgarden M."/>
            <person name="Courvalin P."/>
            <person name="Perichon B."/>
            <person name="Grillot-Courvalin C."/>
            <person name="Clermont D."/>
            <person name="Rocha E."/>
            <person name="Yoon E.-J."/>
            <person name="Nemec A."/>
            <person name="Walker B."/>
            <person name="Young S.K."/>
            <person name="Zeng Q."/>
            <person name="Gargeya S."/>
            <person name="Fitzgerald M."/>
            <person name="Haas B."/>
            <person name="Abouelleil A."/>
            <person name="Alvarado L."/>
            <person name="Arachchi H.M."/>
            <person name="Berlin A.M."/>
            <person name="Chapman S.B."/>
            <person name="Dewar J."/>
            <person name="Goldberg J."/>
            <person name="Griggs A."/>
            <person name="Gujja S."/>
            <person name="Hansen M."/>
            <person name="Howarth C."/>
            <person name="Imamovic A."/>
            <person name="Larimer J."/>
            <person name="McCowan C."/>
            <person name="Murphy C."/>
            <person name="Neiman D."/>
            <person name="Pearson M."/>
            <person name="Priest M."/>
            <person name="Roberts A."/>
            <person name="Saif S."/>
            <person name="Shea T."/>
            <person name="Sisk P."/>
            <person name="Sykes S."/>
            <person name="Wortman J."/>
            <person name="Nusbaum C."/>
            <person name="Birren B."/>
        </authorList>
    </citation>
    <scope>NUCLEOTIDE SEQUENCE [LARGE SCALE GENOMIC DNA]</scope>
    <source>
        <strain evidence="2 4">NIPH 809</strain>
    </source>
</reference>
<evidence type="ECO:0000313" key="2">
    <source>
        <dbReference type="EMBL" id="ENU24930.1"/>
    </source>
</evidence>
<dbReference type="Proteomes" id="UP000013034">
    <property type="component" value="Unassembled WGS sequence"/>
</dbReference>
<feature type="signal peptide" evidence="1">
    <location>
        <begin position="1"/>
        <end position="23"/>
    </location>
</feature>
<dbReference type="EMBL" id="PISJ01000003">
    <property type="protein sequence ID" value="PKF36216.1"/>
    <property type="molecule type" value="Genomic_DNA"/>
</dbReference>
<gene>
    <name evidence="3" type="ORF">CW311_03365</name>
    <name evidence="2" type="ORF">F993_00314</name>
</gene>
<evidence type="ECO:0000313" key="5">
    <source>
        <dbReference type="Proteomes" id="UP000233553"/>
    </source>
</evidence>
<protein>
    <recommendedName>
        <fullName evidence="6">Lipoprotein</fullName>
    </recommendedName>
</protein>
<dbReference type="RefSeq" id="WP_004652287.1">
    <property type="nucleotide sequence ID" value="NZ_CP158965.1"/>
</dbReference>
<name>A0A1E7R489_9GAMM</name>
<comment type="caution">
    <text evidence="3">The sequence shown here is derived from an EMBL/GenBank/DDBJ whole genome shotgun (WGS) entry which is preliminary data.</text>
</comment>
<accession>A0A1E7R489</accession>
<dbReference type="Gene3D" id="3.40.50.10610">
    <property type="entry name" value="ABC-type transport auxiliary lipoprotein component"/>
    <property type="match status" value="1"/>
</dbReference>
<keyword evidence="4" id="KW-1185">Reference proteome</keyword>
<dbReference type="InterPro" id="IPR008517">
    <property type="entry name" value="GNA1162-like"/>
</dbReference>
<feature type="chain" id="PRO_5009201191" description="Lipoprotein" evidence="1">
    <location>
        <begin position="24"/>
        <end position="225"/>
    </location>
</feature>
<organism evidence="3 5">
    <name type="scientific">Acinetobacter proteolyticus</name>
    <dbReference type="NCBI Taxonomy" id="1776741"/>
    <lineage>
        <taxon>Bacteria</taxon>
        <taxon>Pseudomonadati</taxon>
        <taxon>Pseudomonadota</taxon>
        <taxon>Gammaproteobacteria</taxon>
        <taxon>Moraxellales</taxon>
        <taxon>Moraxellaceae</taxon>
        <taxon>Acinetobacter</taxon>
    </lineage>
</organism>
<evidence type="ECO:0000313" key="3">
    <source>
        <dbReference type="EMBL" id="PKF36216.1"/>
    </source>
</evidence>
<dbReference type="AlphaFoldDB" id="A0A1E7R489"/>
<sequence>MIKAFLVSNLVIAGLLVTGCASSPVVNKDMTAYKQHMPKSILVLPPVNDSPDVKATYSYWPTVVMPVAEAGYYVFPISVVDSMFKENGVTNGHDAQSISTQKLQEIFGADAALYIRIKEYGSQYQVIQSVATVSVEAKLVDLKTNETLWTGEKKAVQSSNSGNNDLLTALVGALVEQIAGSLNDRAYPLATVVNTQLFTPTQHNPGLGLLYGPRSPKYQQDGIVK</sequence>
<evidence type="ECO:0000313" key="4">
    <source>
        <dbReference type="Proteomes" id="UP000013034"/>
    </source>
</evidence>
<dbReference type="OrthoDB" id="1014694at2"/>
<dbReference type="EMBL" id="APOI01000007">
    <property type="protein sequence ID" value="ENU24930.1"/>
    <property type="molecule type" value="Genomic_DNA"/>
</dbReference>
<proteinExistence type="predicted"/>
<dbReference type="Pfam" id="PF05643">
    <property type="entry name" value="GNA1162-like"/>
    <property type="match status" value="1"/>
</dbReference>
<dbReference type="Proteomes" id="UP000233553">
    <property type="component" value="Unassembled WGS sequence"/>
</dbReference>
<evidence type="ECO:0008006" key="6">
    <source>
        <dbReference type="Google" id="ProtNLM"/>
    </source>
</evidence>
<keyword evidence="1" id="KW-0732">Signal</keyword>
<evidence type="ECO:0000256" key="1">
    <source>
        <dbReference type="SAM" id="SignalP"/>
    </source>
</evidence>
<reference evidence="3 5" key="2">
    <citation type="submission" date="2017-12" db="EMBL/GenBank/DDBJ databases">
        <title>Draft Genome sequences of multiple microbial strains isolated from spacecraft associated surfaces.</title>
        <authorList>
            <person name="Seuylemezian A."/>
            <person name="Vaishampayan P."/>
            <person name="Venkateswaran K."/>
        </authorList>
    </citation>
    <scope>NUCLEOTIDE SEQUENCE [LARGE SCALE GENOMIC DNA]</scope>
    <source>
        <strain evidence="3 5">2P01AA</strain>
    </source>
</reference>
<dbReference type="PROSITE" id="PS51257">
    <property type="entry name" value="PROKAR_LIPOPROTEIN"/>
    <property type="match status" value="1"/>
</dbReference>